<dbReference type="Pfam" id="PF06968">
    <property type="entry name" value="BATS"/>
    <property type="match status" value="1"/>
</dbReference>
<evidence type="ECO:0000256" key="4">
    <source>
        <dbReference type="ARBA" id="ARBA00022485"/>
    </source>
</evidence>
<accession>A0A354LZ72</accession>
<keyword evidence="9 13" id="KW-0093">Biotin biosynthesis</keyword>
<evidence type="ECO:0000256" key="13">
    <source>
        <dbReference type="HAMAP-Rule" id="MF_01694"/>
    </source>
</evidence>
<evidence type="ECO:0000256" key="8">
    <source>
        <dbReference type="ARBA" id="ARBA00022723"/>
    </source>
</evidence>
<dbReference type="InterPro" id="IPR024177">
    <property type="entry name" value="Biotin_synthase"/>
</dbReference>
<comment type="cofactor">
    <cofactor evidence="13 14">
        <name>[4Fe-4S] cluster</name>
        <dbReference type="ChEBI" id="CHEBI:49883"/>
    </cofactor>
    <text evidence="13 14">Binds 1 [4Fe-4S] cluster. The cluster is coordinated with 3 cysteines and an exchangeable S-adenosyl-L-methionine.</text>
</comment>
<comment type="function">
    <text evidence="13">Catalyzes the conversion of dethiobiotin (DTB) to biotin by the insertion of a sulfur atom into dethiobiotin via a radical-based mechanism.</text>
</comment>
<comment type="caution">
    <text evidence="13">Lacks conserved residue(s) required for the propagation of feature annotation.</text>
</comment>
<dbReference type="GO" id="GO:0051537">
    <property type="term" value="F:2 iron, 2 sulfur cluster binding"/>
    <property type="evidence" value="ECO:0007669"/>
    <property type="project" value="UniProtKB-KW"/>
</dbReference>
<dbReference type="HAMAP" id="MF_01694">
    <property type="entry name" value="BioB"/>
    <property type="match status" value="1"/>
</dbReference>
<evidence type="ECO:0000313" key="17">
    <source>
        <dbReference type="Proteomes" id="UP000262954"/>
    </source>
</evidence>
<feature type="binding site" evidence="13 14">
    <location>
        <position position="61"/>
    </location>
    <ligand>
        <name>[4Fe-4S] cluster</name>
        <dbReference type="ChEBI" id="CHEBI:49883"/>
        <note>4Fe-4S-S-AdoMet</note>
    </ligand>
</feature>
<gene>
    <name evidence="13 16" type="primary">bioB</name>
    <name evidence="16" type="ORF">DDY73_01015</name>
</gene>
<dbReference type="SMART" id="SM00729">
    <property type="entry name" value="Elp3"/>
    <property type="match status" value="1"/>
</dbReference>
<evidence type="ECO:0000256" key="2">
    <source>
        <dbReference type="ARBA" id="ARBA00010765"/>
    </source>
</evidence>
<dbReference type="CDD" id="cd01335">
    <property type="entry name" value="Radical_SAM"/>
    <property type="match status" value="1"/>
</dbReference>
<keyword evidence="11 13" id="KW-0411">Iron-sulfur</keyword>
<evidence type="ECO:0000259" key="15">
    <source>
        <dbReference type="PROSITE" id="PS51918"/>
    </source>
</evidence>
<dbReference type="GO" id="GO:0009102">
    <property type="term" value="P:biotin biosynthetic process"/>
    <property type="evidence" value="ECO:0007669"/>
    <property type="project" value="UniProtKB-UniRule"/>
</dbReference>
<dbReference type="EC" id="2.8.1.6" evidence="3 13"/>
<comment type="similarity">
    <text evidence="2 13">Belongs to the radical SAM superfamily. Biotin synthase family.</text>
</comment>
<feature type="binding site" evidence="13 14">
    <location>
        <position position="138"/>
    </location>
    <ligand>
        <name>[2Fe-2S] cluster</name>
        <dbReference type="ChEBI" id="CHEBI:190135"/>
    </ligand>
</feature>
<comment type="caution">
    <text evidence="16">The sequence shown here is derived from an EMBL/GenBank/DDBJ whole genome shotgun (WGS) entry which is preliminary data.</text>
</comment>
<dbReference type="PROSITE" id="PS51918">
    <property type="entry name" value="RADICAL_SAM"/>
    <property type="match status" value="1"/>
</dbReference>
<dbReference type="SMART" id="SM00876">
    <property type="entry name" value="BATS"/>
    <property type="match status" value="1"/>
</dbReference>
<dbReference type="InterPro" id="IPR006638">
    <property type="entry name" value="Elp3/MiaA/NifB-like_rSAM"/>
</dbReference>
<evidence type="ECO:0000256" key="12">
    <source>
        <dbReference type="ARBA" id="ARBA00051157"/>
    </source>
</evidence>
<keyword evidence="4 13" id="KW-0004">4Fe-4S</keyword>
<dbReference type="SFLD" id="SFLDG01060">
    <property type="entry name" value="BATS_domain_containing"/>
    <property type="match status" value="1"/>
</dbReference>
<evidence type="ECO:0000256" key="9">
    <source>
        <dbReference type="ARBA" id="ARBA00022756"/>
    </source>
</evidence>
<evidence type="ECO:0000256" key="11">
    <source>
        <dbReference type="ARBA" id="ARBA00023014"/>
    </source>
</evidence>
<dbReference type="NCBIfam" id="TIGR00433">
    <property type="entry name" value="bioB"/>
    <property type="match status" value="1"/>
</dbReference>
<dbReference type="SUPFAM" id="SSF102114">
    <property type="entry name" value="Radical SAM enzymes"/>
    <property type="match status" value="1"/>
</dbReference>
<proteinExistence type="inferred from homology"/>
<evidence type="ECO:0000256" key="10">
    <source>
        <dbReference type="ARBA" id="ARBA00023004"/>
    </source>
</evidence>
<evidence type="ECO:0000256" key="14">
    <source>
        <dbReference type="PIRSR" id="PIRSR001619-1"/>
    </source>
</evidence>
<organism evidence="16 17">
    <name type="scientific">Coprobacter fastidiosus</name>
    <dbReference type="NCBI Taxonomy" id="1099853"/>
    <lineage>
        <taxon>Bacteria</taxon>
        <taxon>Pseudomonadati</taxon>
        <taxon>Bacteroidota</taxon>
        <taxon>Bacteroidia</taxon>
        <taxon>Bacteroidales</taxon>
        <taxon>Barnesiellaceae</taxon>
        <taxon>Coprobacter</taxon>
    </lineage>
</organism>
<feature type="binding site" evidence="13 14">
    <location>
        <position position="68"/>
    </location>
    <ligand>
        <name>[4Fe-4S] cluster</name>
        <dbReference type="ChEBI" id="CHEBI:49883"/>
        <note>4Fe-4S-S-AdoMet</note>
    </ligand>
</feature>
<keyword evidence="5 13" id="KW-0808">Transferase</keyword>
<feature type="binding site" evidence="13 14">
    <location>
        <position position="198"/>
    </location>
    <ligand>
        <name>[2Fe-2S] cluster</name>
        <dbReference type="ChEBI" id="CHEBI:190135"/>
    </ligand>
</feature>
<keyword evidence="8 13" id="KW-0479">Metal-binding</keyword>
<dbReference type="InterPro" id="IPR010722">
    <property type="entry name" value="BATS_dom"/>
</dbReference>
<feature type="binding site" evidence="13 14">
    <location>
        <position position="65"/>
    </location>
    <ligand>
        <name>[4Fe-4S] cluster</name>
        <dbReference type="ChEBI" id="CHEBI:49883"/>
        <note>4Fe-4S-S-AdoMet</note>
    </ligand>
</feature>
<evidence type="ECO:0000256" key="5">
    <source>
        <dbReference type="ARBA" id="ARBA00022679"/>
    </source>
</evidence>
<name>A0A354LZ72_9BACT</name>
<dbReference type="UniPathway" id="UPA00078">
    <property type="reaction ID" value="UER00162"/>
</dbReference>
<keyword evidence="7 13" id="KW-0001">2Fe-2S</keyword>
<dbReference type="Gene3D" id="3.20.20.70">
    <property type="entry name" value="Aldolase class I"/>
    <property type="match status" value="1"/>
</dbReference>
<dbReference type="SFLD" id="SFLDG01278">
    <property type="entry name" value="biotin_synthase_like"/>
    <property type="match status" value="1"/>
</dbReference>
<dbReference type="InterPro" id="IPR013785">
    <property type="entry name" value="Aldolase_TIM"/>
</dbReference>
<protein>
    <recommendedName>
        <fullName evidence="3 13">Biotin synthase</fullName>
        <ecNumber evidence="3 13">2.8.1.6</ecNumber>
    </recommendedName>
</protein>
<dbReference type="SFLD" id="SFLDS00029">
    <property type="entry name" value="Radical_SAM"/>
    <property type="match status" value="1"/>
</dbReference>
<comment type="catalytic activity">
    <reaction evidence="12 13">
        <text>(4R,5S)-dethiobiotin + (sulfur carrier)-SH + 2 reduced [2Fe-2S]-[ferredoxin] + 2 S-adenosyl-L-methionine = (sulfur carrier)-H + biotin + 2 5'-deoxyadenosine + 2 L-methionine + 2 oxidized [2Fe-2S]-[ferredoxin]</text>
        <dbReference type="Rhea" id="RHEA:22060"/>
        <dbReference type="Rhea" id="RHEA-COMP:10000"/>
        <dbReference type="Rhea" id="RHEA-COMP:10001"/>
        <dbReference type="Rhea" id="RHEA-COMP:14737"/>
        <dbReference type="Rhea" id="RHEA-COMP:14739"/>
        <dbReference type="ChEBI" id="CHEBI:17319"/>
        <dbReference type="ChEBI" id="CHEBI:29917"/>
        <dbReference type="ChEBI" id="CHEBI:33737"/>
        <dbReference type="ChEBI" id="CHEBI:33738"/>
        <dbReference type="ChEBI" id="CHEBI:57586"/>
        <dbReference type="ChEBI" id="CHEBI:57844"/>
        <dbReference type="ChEBI" id="CHEBI:59789"/>
        <dbReference type="ChEBI" id="CHEBI:64428"/>
        <dbReference type="ChEBI" id="CHEBI:149473"/>
        <dbReference type="EC" id="2.8.1.6"/>
    </reaction>
</comment>
<keyword evidence="6 13" id="KW-0949">S-adenosyl-L-methionine</keyword>
<dbReference type="GO" id="GO:0004076">
    <property type="term" value="F:biotin synthase activity"/>
    <property type="evidence" value="ECO:0007669"/>
    <property type="project" value="UniProtKB-UniRule"/>
</dbReference>
<evidence type="ECO:0000313" key="16">
    <source>
        <dbReference type="EMBL" id="HBJ07561.1"/>
    </source>
</evidence>
<dbReference type="PANTHER" id="PTHR22976">
    <property type="entry name" value="BIOTIN SYNTHASE"/>
    <property type="match status" value="1"/>
</dbReference>
<feature type="binding site" evidence="13 14">
    <location>
        <position position="268"/>
    </location>
    <ligand>
        <name>[2Fe-2S] cluster</name>
        <dbReference type="ChEBI" id="CHEBI:190135"/>
    </ligand>
</feature>
<dbReference type="GO" id="GO:0051539">
    <property type="term" value="F:4 iron, 4 sulfur cluster binding"/>
    <property type="evidence" value="ECO:0007669"/>
    <property type="project" value="UniProtKB-KW"/>
</dbReference>
<sequence>MIEKLKNKVLSGEHLSEREAFSLLKTTDKEALYKASGEITKHFCKNKFDMCSIINARSGKCPEDCKWCAQSGHYKTQINTYSLINREECKKQASQVFQQKIHHLGLVTSGRKVQGELLTRVCDLYKYISSININTRLCASLGLLDKQELSLLLAAGVKRYHCNLETAPSYFPTLCSTHTQEEKIRTIRAAQEIGMEVCSGGIIGMGETAEQRIELAFTLKQLNIHSIPINILQPIPGTPLEQTAPLSPDEILTTIALFRFINPDAYLRLAGGRAQLSQDTLEKALMIGINSSIVGDMLTTVGSKVAEDKKLFTNCGYSIDNEYENE</sequence>
<comment type="pathway">
    <text evidence="1 13">Cofactor biosynthesis; biotin biosynthesis; biotin from 7,8-diaminononanoate: step 2/2.</text>
</comment>
<comment type="cofactor">
    <cofactor evidence="13">
        <name>[2Fe-2S] cluster</name>
        <dbReference type="ChEBI" id="CHEBI:190135"/>
    </cofactor>
    <text evidence="13">Binds 1 [2Fe-2S] cluster. The cluster is coordinated with 3 cysteines and 1 arginine.</text>
</comment>
<dbReference type="GO" id="GO:0005506">
    <property type="term" value="F:iron ion binding"/>
    <property type="evidence" value="ECO:0007669"/>
    <property type="project" value="UniProtKB-UniRule"/>
</dbReference>
<comment type="subunit">
    <text evidence="13">Homodimer.</text>
</comment>
<dbReference type="Pfam" id="PF04055">
    <property type="entry name" value="Radical_SAM"/>
    <property type="match status" value="1"/>
</dbReference>
<reference evidence="16 17" key="1">
    <citation type="journal article" date="2018" name="Nat. Biotechnol.">
        <title>A standardized bacterial taxonomy based on genome phylogeny substantially revises the tree of life.</title>
        <authorList>
            <person name="Parks D.H."/>
            <person name="Chuvochina M."/>
            <person name="Waite D.W."/>
            <person name="Rinke C."/>
            <person name="Skarshewski A."/>
            <person name="Chaumeil P.A."/>
            <person name="Hugenholtz P."/>
        </authorList>
    </citation>
    <scope>NUCLEOTIDE SEQUENCE [LARGE SCALE GENOMIC DNA]</scope>
    <source>
        <strain evidence="16">UBA11482</strain>
    </source>
</reference>
<dbReference type="EMBL" id="DNWC01000017">
    <property type="protein sequence ID" value="HBJ07561.1"/>
    <property type="molecule type" value="Genomic_DNA"/>
</dbReference>
<dbReference type="PIRSF" id="PIRSF001619">
    <property type="entry name" value="Biotin_synth"/>
    <property type="match status" value="1"/>
</dbReference>
<feature type="domain" description="Radical SAM core" evidence="15">
    <location>
        <begin position="43"/>
        <end position="273"/>
    </location>
</feature>
<keyword evidence="10 13" id="KW-0408">Iron</keyword>
<dbReference type="PANTHER" id="PTHR22976:SF2">
    <property type="entry name" value="BIOTIN SYNTHASE, MITOCHONDRIAL"/>
    <property type="match status" value="1"/>
</dbReference>
<evidence type="ECO:0000256" key="6">
    <source>
        <dbReference type="ARBA" id="ARBA00022691"/>
    </source>
</evidence>
<evidence type="ECO:0000256" key="7">
    <source>
        <dbReference type="ARBA" id="ARBA00022714"/>
    </source>
</evidence>
<evidence type="ECO:0000256" key="1">
    <source>
        <dbReference type="ARBA" id="ARBA00004942"/>
    </source>
</evidence>
<comment type="cofactor">
    <cofactor evidence="14">
        <name>[2Fe-2S] cluster</name>
        <dbReference type="ChEBI" id="CHEBI:190135"/>
    </cofactor>
    <text evidence="14">Binds 1 [2Fe-2S] cluster. The cluster is coordinated with 3 cysteines and 1 arginine.</text>
</comment>
<dbReference type="AlphaFoldDB" id="A0A354LZ72"/>
<evidence type="ECO:0000256" key="3">
    <source>
        <dbReference type="ARBA" id="ARBA00012236"/>
    </source>
</evidence>
<dbReference type="InterPro" id="IPR007197">
    <property type="entry name" value="rSAM"/>
</dbReference>
<dbReference type="InterPro" id="IPR058240">
    <property type="entry name" value="rSAM_sf"/>
</dbReference>
<dbReference type="Proteomes" id="UP000262954">
    <property type="component" value="Unassembled WGS sequence"/>
</dbReference>
<dbReference type="InterPro" id="IPR002684">
    <property type="entry name" value="Biotin_synth/BioAB"/>
</dbReference>